<evidence type="ECO:0000313" key="3">
    <source>
        <dbReference type="Proteomes" id="UP001469553"/>
    </source>
</evidence>
<evidence type="ECO:0000313" key="2">
    <source>
        <dbReference type="EMBL" id="MEQ2317076.1"/>
    </source>
</evidence>
<organism evidence="2 3">
    <name type="scientific">Ameca splendens</name>
    <dbReference type="NCBI Taxonomy" id="208324"/>
    <lineage>
        <taxon>Eukaryota</taxon>
        <taxon>Metazoa</taxon>
        <taxon>Chordata</taxon>
        <taxon>Craniata</taxon>
        <taxon>Vertebrata</taxon>
        <taxon>Euteleostomi</taxon>
        <taxon>Actinopterygii</taxon>
        <taxon>Neopterygii</taxon>
        <taxon>Teleostei</taxon>
        <taxon>Neoteleostei</taxon>
        <taxon>Acanthomorphata</taxon>
        <taxon>Ovalentaria</taxon>
        <taxon>Atherinomorphae</taxon>
        <taxon>Cyprinodontiformes</taxon>
        <taxon>Goodeidae</taxon>
        <taxon>Ameca</taxon>
    </lineage>
</organism>
<feature type="non-terminal residue" evidence="2">
    <location>
        <position position="151"/>
    </location>
</feature>
<evidence type="ECO:0000256" key="1">
    <source>
        <dbReference type="SAM" id="MobiDB-lite"/>
    </source>
</evidence>
<dbReference type="EMBL" id="JAHRIP010092377">
    <property type="protein sequence ID" value="MEQ2317076.1"/>
    <property type="molecule type" value="Genomic_DNA"/>
</dbReference>
<feature type="compositionally biased region" description="Polar residues" evidence="1">
    <location>
        <begin position="74"/>
        <end position="83"/>
    </location>
</feature>
<sequence length="151" mass="16725">MFQPSNMSKNNSDDEQTSIKERLQSNETMLQQLLQQQKTTDSHLTELGGMVHALSEMLTKLLPASPTPPVQIENPPTSSTLTSGIREPDFRLSELFDGNPNNFGGFSFQCELAFSHSPSLFPTAASKITYIVTLLRGPAQRWTHAYLASNP</sequence>
<gene>
    <name evidence="2" type="ORF">AMECASPLE_039074</name>
</gene>
<evidence type="ECO:0008006" key="4">
    <source>
        <dbReference type="Google" id="ProtNLM"/>
    </source>
</evidence>
<proteinExistence type="predicted"/>
<dbReference type="Proteomes" id="UP001469553">
    <property type="component" value="Unassembled WGS sequence"/>
</dbReference>
<keyword evidence="3" id="KW-1185">Reference proteome</keyword>
<reference evidence="2 3" key="1">
    <citation type="submission" date="2021-06" db="EMBL/GenBank/DDBJ databases">
        <authorList>
            <person name="Palmer J.M."/>
        </authorList>
    </citation>
    <scope>NUCLEOTIDE SEQUENCE [LARGE SCALE GENOMIC DNA]</scope>
    <source>
        <strain evidence="2 3">AS_MEX2019</strain>
        <tissue evidence="2">Muscle</tissue>
    </source>
</reference>
<comment type="caution">
    <text evidence="2">The sequence shown here is derived from an EMBL/GenBank/DDBJ whole genome shotgun (WGS) entry which is preliminary data.</text>
</comment>
<protein>
    <recommendedName>
        <fullName evidence="4">DUF4939 domain-containing protein</fullName>
    </recommendedName>
</protein>
<name>A0ABV1AFR0_9TELE</name>
<feature type="region of interest" description="Disordered" evidence="1">
    <location>
        <begin position="64"/>
        <end position="84"/>
    </location>
</feature>
<accession>A0ABV1AFR0</accession>